<dbReference type="InterPro" id="IPR018803">
    <property type="entry name" value="Ish1/Msc1-like"/>
</dbReference>
<feature type="compositionally biased region" description="Basic and acidic residues" evidence="1">
    <location>
        <begin position="497"/>
        <end position="515"/>
    </location>
</feature>
<proteinExistence type="predicted"/>
<feature type="signal peptide" evidence="2">
    <location>
        <begin position="1"/>
        <end position="19"/>
    </location>
</feature>
<evidence type="ECO:0000313" key="4">
    <source>
        <dbReference type="Proteomes" id="UP000308730"/>
    </source>
</evidence>
<keyword evidence="2" id="KW-0732">Signal</keyword>
<evidence type="ECO:0000313" key="3">
    <source>
        <dbReference type="EMBL" id="THH29965.1"/>
    </source>
</evidence>
<dbReference type="OrthoDB" id="2527403at2759"/>
<dbReference type="AlphaFoldDB" id="A0A4S4MVK5"/>
<accession>A0A4S4MVK5</accession>
<dbReference type="Proteomes" id="UP000308730">
    <property type="component" value="Unassembled WGS sequence"/>
</dbReference>
<protein>
    <submittedName>
        <fullName evidence="3">Uncharacterized protein</fullName>
    </submittedName>
</protein>
<feature type="chain" id="PRO_5020355276" evidence="2">
    <location>
        <begin position="20"/>
        <end position="515"/>
    </location>
</feature>
<evidence type="ECO:0000256" key="1">
    <source>
        <dbReference type="SAM" id="MobiDB-lite"/>
    </source>
</evidence>
<comment type="caution">
    <text evidence="3">The sequence shown here is derived from an EMBL/GenBank/DDBJ whole genome shotgun (WGS) entry which is preliminary data.</text>
</comment>
<feature type="compositionally biased region" description="Basic and acidic residues" evidence="1">
    <location>
        <begin position="469"/>
        <end position="487"/>
    </location>
</feature>
<name>A0A4S4MVK5_9APHY</name>
<dbReference type="EMBL" id="SGPM01000099">
    <property type="protein sequence ID" value="THH29965.1"/>
    <property type="molecule type" value="Genomic_DNA"/>
</dbReference>
<keyword evidence="4" id="KW-1185">Reference proteome</keyword>
<reference evidence="3 4" key="1">
    <citation type="submission" date="2019-02" db="EMBL/GenBank/DDBJ databases">
        <title>Genome sequencing of the rare red list fungi Antrodiella citrinella (Flaviporus citrinellus).</title>
        <authorList>
            <person name="Buettner E."/>
            <person name="Kellner H."/>
        </authorList>
    </citation>
    <scope>NUCLEOTIDE SEQUENCE [LARGE SCALE GENOMIC DNA]</scope>
    <source>
        <strain evidence="3 4">DSM 108506</strain>
    </source>
</reference>
<evidence type="ECO:0000256" key="2">
    <source>
        <dbReference type="SAM" id="SignalP"/>
    </source>
</evidence>
<sequence length="515" mass="58105">MRPRTLFLLTLGLTATAKASWFGSDSSVTDDASGWTQEQYARAQAVFSGLKSDAFDSWDESRLREFLLEQGVVQPSGTREQLALLAKQRYGQWSKAASEYSASATSLASQASQSASTAVYGDSQYQASKSLSSVIAQATTEAARKLDDSKDYVYSTWDDNRLRSYLEEKGVIKTKQQATRDEMLAKMKETYTKSVNPVWQAWSDSYIREWLVGHGIIKTETQKQRDQLTADMNKYYYDTKDSVYSTWSDSQMKDWLVEHNVIKSDAQIQREKLQKLIADNYVNAKDTVWGSWRDSDMRDWLIEHGYLKNDAQKTREQLVTLMHEKYNDNAARTAAYLTWPDARLRAYLREHNISEEALPTSRPGLLQEVRIRYVQASSRAEALYVKIRDALKDGVEVAEEAIGDVLEKLTGHAESAKSRAAESYEQGKGYANHKYADSQEYVNEKFDQAADYASDKTKSAKGTATSAAHDAKGQAEKVKADAKKKTAEYGNAGAKYWNEKVEDAKRSADKAKVEL</sequence>
<gene>
    <name evidence="3" type="ORF">EUX98_g4221</name>
</gene>
<feature type="region of interest" description="Disordered" evidence="1">
    <location>
        <begin position="454"/>
        <end position="515"/>
    </location>
</feature>
<organism evidence="3 4">
    <name type="scientific">Antrodiella citrinella</name>
    <dbReference type="NCBI Taxonomy" id="2447956"/>
    <lineage>
        <taxon>Eukaryota</taxon>
        <taxon>Fungi</taxon>
        <taxon>Dikarya</taxon>
        <taxon>Basidiomycota</taxon>
        <taxon>Agaricomycotina</taxon>
        <taxon>Agaricomycetes</taxon>
        <taxon>Polyporales</taxon>
        <taxon>Steccherinaceae</taxon>
        <taxon>Antrodiella</taxon>
    </lineage>
</organism>
<dbReference type="Pfam" id="PF10281">
    <property type="entry name" value="Ish1"/>
    <property type="match status" value="5"/>
</dbReference>